<dbReference type="InterPro" id="IPR002035">
    <property type="entry name" value="VWF_A"/>
</dbReference>
<dbReference type="AlphaFoldDB" id="A0A1D8PAH9"/>
<dbReference type="Pfam" id="PF25106">
    <property type="entry name" value="VWA_4"/>
    <property type="match status" value="1"/>
</dbReference>
<dbReference type="InterPro" id="IPR036465">
    <property type="entry name" value="vWFA_dom_sf"/>
</dbReference>
<dbReference type="GO" id="GO:0004674">
    <property type="term" value="F:protein serine/threonine kinase activity"/>
    <property type="evidence" value="ECO:0007669"/>
    <property type="project" value="TreeGrafter"/>
</dbReference>
<evidence type="ECO:0000313" key="6">
    <source>
        <dbReference type="EMBL" id="AOW21593.1"/>
    </source>
</evidence>
<name>A0A1D8PAH9_9FLAO</name>
<proteinExistence type="predicted"/>
<feature type="domain" description="VWFA" evidence="5">
    <location>
        <begin position="28"/>
        <end position="222"/>
    </location>
</feature>
<evidence type="ECO:0000256" key="1">
    <source>
        <dbReference type="ARBA" id="ARBA00004613"/>
    </source>
</evidence>
<evidence type="ECO:0000313" key="7">
    <source>
        <dbReference type="Proteomes" id="UP000176050"/>
    </source>
</evidence>
<keyword evidence="7" id="KW-1185">Reference proteome</keyword>
<dbReference type="KEGG" id="lul:LPB138_13295"/>
<keyword evidence="2" id="KW-0964">Secreted</keyword>
<gene>
    <name evidence="6" type="ORF">LPB138_13295</name>
</gene>
<dbReference type="STRING" id="1850246.LPB138_13295"/>
<dbReference type="PROSITE" id="PS50234">
    <property type="entry name" value="VWFA"/>
    <property type="match status" value="1"/>
</dbReference>
<keyword evidence="4" id="KW-0175">Coiled coil</keyword>
<dbReference type="GO" id="GO:0005737">
    <property type="term" value="C:cytoplasm"/>
    <property type="evidence" value="ECO:0007669"/>
    <property type="project" value="TreeGrafter"/>
</dbReference>
<dbReference type="Gene3D" id="3.40.50.410">
    <property type="entry name" value="von Willebrand factor, type A domain"/>
    <property type="match status" value="1"/>
</dbReference>
<comment type="subcellular location">
    <subcellularLocation>
        <location evidence="1">Secreted</location>
    </subcellularLocation>
</comment>
<sequence length="368" mass="41653">MNAKTGEDEKNNIVSVQVPENPNLKNAEIVFCLDATGSMKGLIDTAKEKIWDIVSELAQDNDVDTLKMGIIFYRDRGDQFITKTIPLSIDLDEVYTDLLEIQADGGGDTPESLNQALDESVNKMDWSLNKNTYKTIFVVGDCPPHMDYQDDVKYTISCQKAAENGIVINTIKLGVSCTSAIQHFKNMSNCSNGEFLQLDQDASDTIITTPYDNKINEVSKKIDESRLYYGDEKEQAYNYEKKTKSMEIYDKGSTTANSSRVSYKMSKSGKKSWMGSKEIIEDYKEGKIELKDIADDELPTALKGKTLDEKKQLLGELLSQRDSEINKLKELTNKRRKYLKEKENELRGKDSISFSKEVVNILKKQSKK</sequence>
<evidence type="ECO:0000256" key="2">
    <source>
        <dbReference type="ARBA" id="ARBA00022525"/>
    </source>
</evidence>
<evidence type="ECO:0000259" key="5">
    <source>
        <dbReference type="PROSITE" id="PS50234"/>
    </source>
</evidence>
<evidence type="ECO:0000256" key="3">
    <source>
        <dbReference type="ARBA" id="ARBA00022729"/>
    </source>
</evidence>
<dbReference type="InterPro" id="IPR052969">
    <property type="entry name" value="Thr-specific_kinase-like"/>
</dbReference>
<dbReference type="Proteomes" id="UP000176050">
    <property type="component" value="Chromosome"/>
</dbReference>
<dbReference type="EMBL" id="CP017478">
    <property type="protein sequence ID" value="AOW21593.1"/>
    <property type="molecule type" value="Genomic_DNA"/>
</dbReference>
<accession>A0A1D8PAH9</accession>
<reference evidence="6 7" key="1">
    <citation type="submission" date="2016-10" db="EMBL/GenBank/DDBJ databases">
        <title>Lutibacter sp. LPB0138, isolated from marine gastropod.</title>
        <authorList>
            <person name="Kim E."/>
            <person name="Yi H."/>
        </authorList>
    </citation>
    <scope>NUCLEOTIDE SEQUENCE [LARGE SCALE GENOMIC DNA]</scope>
    <source>
        <strain evidence="6 7">LPB0138</strain>
    </source>
</reference>
<feature type="coiled-coil region" evidence="4">
    <location>
        <begin position="314"/>
        <end position="348"/>
    </location>
</feature>
<evidence type="ECO:0000256" key="4">
    <source>
        <dbReference type="SAM" id="Coils"/>
    </source>
</evidence>
<dbReference type="CDD" id="cd00198">
    <property type="entry name" value="vWFA"/>
    <property type="match status" value="1"/>
</dbReference>
<dbReference type="SUPFAM" id="SSF53300">
    <property type="entry name" value="vWA-like"/>
    <property type="match status" value="1"/>
</dbReference>
<organism evidence="6 7">
    <name type="scientific">Urechidicola croceus</name>
    <dbReference type="NCBI Taxonomy" id="1850246"/>
    <lineage>
        <taxon>Bacteria</taxon>
        <taxon>Pseudomonadati</taxon>
        <taxon>Bacteroidota</taxon>
        <taxon>Flavobacteriia</taxon>
        <taxon>Flavobacteriales</taxon>
        <taxon>Flavobacteriaceae</taxon>
        <taxon>Urechidicola</taxon>
    </lineage>
</organism>
<dbReference type="PANTHER" id="PTHR47763:SF1">
    <property type="entry name" value="DUF659 DOMAIN-CONTAINING PROTEIN"/>
    <property type="match status" value="1"/>
</dbReference>
<protein>
    <recommendedName>
        <fullName evidence="5">VWFA domain-containing protein</fullName>
    </recommendedName>
</protein>
<dbReference type="InterPro" id="IPR056861">
    <property type="entry name" value="HMCN1-like_VWA"/>
</dbReference>
<dbReference type="PANTHER" id="PTHR47763">
    <property type="entry name" value="ALPHA-PROTEIN KINASE VWKA"/>
    <property type="match status" value="1"/>
</dbReference>
<keyword evidence="3" id="KW-0732">Signal</keyword>